<dbReference type="AlphaFoldDB" id="A0A516KJP5"/>
<dbReference type="KEGG" id="aqt:FN924_16380"/>
<dbReference type="EMBL" id="CP041666">
    <property type="protein sequence ID" value="QDP41607.1"/>
    <property type="molecule type" value="Genomic_DNA"/>
</dbReference>
<name>A0A516KJP5_9BACI</name>
<dbReference type="RefSeq" id="WP_143896318.1">
    <property type="nucleotide sequence ID" value="NZ_CP041666.1"/>
</dbReference>
<gene>
    <name evidence="1" type="ORF">FN924_16380</name>
</gene>
<evidence type="ECO:0000313" key="1">
    <source>
        <dbReference type="EMBL" id="QDP41607.1"/>
    </source>
</evidence>
<dbReference type="Proteomes" id="UP000315215">
    <property type="component" value="Chromosome"/>
</dbReference>
<organism evidence="1 2">
    <name type="scientific">Radiobacillus deserti</name>
    <dbReference type="NCBI Taxonomy" id="2594883"/>
    <lineage>
        <taxon>Bacteria</taxon>
        <taxon>Bacillati</taxon>
        <taxon>Bacillota</taxon>
        <taxon>Bacilli</taxon>
        <taxon>Bacillales</taxon>
        <taxon>Bacillaceae</taxon>
        <taxon>Radiobacillus</taxon>
    </lineage>
</organism>
<keyword evidence="2" id="KW-1185">Reference proteome</keyword>
<dbReference type="OrthoDB" id="1797229at2"/>
<reference evidence="1 2" key="1">
    <citation type="submission" date="2019-07" db="EMBL/GenBank/DDBJ databases">
        <authorList>
            <person name="Li J."/>
        </authorList>
    </citation>
    <scope>NUCLEOTIDE SEQUENCE [LARGE SCALE GENOMIC DNA]</scope>
    <source>
        <strain evidence="1 2">TKL69</strain>
    </source>
</reference>
<accession>A0A516KJP5</accession>
<sequence length="202" mass="23465">MKRMPFEPPTEHYEELLESIDEQICHLINKRKELSNNNPGFPTRALITRWAKKFNLYEDFINSVFSQLLNEEMYKPVVEPKGFLKNIPVLKSFEREGVFYSVTFVRQYKNASVVHLTIDQEEDDMHARMKRPTLFDLSVEGGEVEFDCRNNFGGGSGGHHSFTYTVSPALPSDLSTVRLRFKEYKIPSQKQTGFEFVIEADK</sequence>
<protein>
    <submittedName>
        <fullName evidence="1">Uncharacterized protein</fullName>
    </submittedName>
</protein>
<evidence type="ECO:0000313" key="2">
    <source>
        <dbReference type="Proteomes" id="UP000315215"/>
    </source>
</evidence>
<proteinExistence type="predicted"/>